<evidence type="ECO:0000256" key="11">
    <source>
        <dbReference type="RuleBase" id="RU362091"/>
    </source>
</evidence>
<gene>
    <name evidence="13" type="ORF">MELIAE_LOCUS1617</name>
</gene>
<feature type="transmembrane region" description="Helical" evidence="12">
    <location>
        <begin position="461"/>
        <end position="482"/>
    </location>
</feature>
<feature type="transmembrane region" description="Helical" evidence="12">
    <location>
        <begin position="30"/>
        <end position="51"/>
    </location>
</feature>
<dbReference type="GO" id="GO:0006814">
    <property type="term" value="P:sodium ion transport"/>
    <property type="evidence" value="ECO:0007669"/>
    <property type="project" value="UniProtKB-KW"/>
</dbReference>
<feature type="transmembrane region" description="Helical" evidence="12">
    <location>
        <begin position="72"/>
        <end position="92"/>
    </location>
</feature>
<evidence type="ECO:0000256" key="1">
    <source>
        <dbReference type="ARBA" id="ARBA00004651"/>
    </source>
</evidence>
<keyword evidence="3" id="KW-0813">Transport</keyword>
<evidence type="ECO:0000256" key="5">
    <source>
        <dbReference type="ARBA" id="ARBA00022692"/>
    </source>
</evidence>
<evidence type="ECO:0000256" key="8">
    <source>
        <dbReference type="ARBA" id="ARBA00023065"/>
    </source>
</evidence>
<keyword evidence="14" id="KW-1185">Reference proteome</keyword>
<dbReference type="PANTHER" id="PTHR42985:SF21">
    <property type="entry name" value="SODIUM-DEPENDENT MULTIVITAMIN TRANSPORTER-LIKE PROTEIN"/>
    <property type="match status" value="1"/>
</dbReference>
<comment type="subcellular location">
    <subcellularLocation>
        <location evidence="1">Cell membrane</location>
        <topology evidence="1">Multi-pass membrane protein</topology>
    </subcellularLocation>
</comment>
<dbReference type="CDD" id="cd11492">
    <property type="entry name" value="SLC5sbd_NIS-SMVT"/>
    <property type="match status" value="1"/>
</dbReference>
<comment type="similarity">
    <text evidence="2 11">Belongs to the sodium:solute symporter (SSF) (TC 2.A.21) family.</text>
</comment>
<dbReference type="GO" id="GO:0005886">
    <property type="term" value="C:plasma membrane"/>
    <property type="evidence" value="ECO:0007669"/>
    <property type="project" value="UniProtKB-SubCell"/>
</dbReference>
<dbReference type="PANTHER" id="PTHR42985">
    <property type="entry name" value="SODIUM-COUPLED MONOCARBOXYLATE TRANSPORTER"/>
    <property type="match status" value="1"/>
</dbReference>
<evidence type="ECO:0000256" key="4">
    <source>
        <dbReference type="ARBA" id="ARBA00022475"/>
    </source>
</evidence>
<dbReference type="InterPro" id="IPR051163">
    <property type="entry name" value="Sodium:Solute_Symporter_SSF"/>
</dbReference>
<protein>
    <submittedName>
        <fullName evidence="13">Uncharacterized protein</fullName>
    </submittedName>
</protein>
<feature type="transmembrane region" description="Helical" evidence="12">
    <location>
        <begin position="259"/>
        <end position="277"/>
    </location>
</feature>
<keyword evidence="6 12" id="KW-1133">Transmembrane helix</keyword>
<dbReference type="Gene3D" id="1.20.1730.10">
    <property type="entry name" value="Sodium/glucose cotransporter"/>
    <property type="match status" value="1"/>
</dbReference>
<feature type="transmembrane region" description="Helical" evidence="12">
    <location>
        <begin position="178"/>
        <end position="197"/>
    </location>
</feature>
<dbReference type="GO" id="GO:0015293">
    <property type="term" value="F:symporter activity"/>
    <property type="evidence" value="ECO:0007669"/>
    <property type="project" value="TreeGrafter"/>
</dbReference>
<dbReference type="Pfam" id="PF00474">
    <property type="entry name" value="SSF"/>
    <property type="match status" value="1"/>
</dbReference>
<reference evidence="13" key="1">
    <citation type="submission" date="2021-12" db="EMBL/GenBank/DDBJ databases">
        <authorList>
            <person name="King R."/>
        </authorList>
    </citation>
    <scope>NUCLEOTIDE SEQUENCE</scope>
</reference>
<proteinExistence type="inferred from homology"/>
<evidence type="ECO:0000256" key="6">
    <source>
        <dbReference type="ARBA" id="ARBA00022989"/>
    </source>
</evidence>
<keyword evidence="8" id="KW-0406">Ion transport</keyword>
<keyword evidence="7" id="KW-0915">Sodium</keyword>
<evidence type="ECO:0000256" key="3">
    <source>
        <dbReference type="ARBA" id="ARBA00022448"/>
    </source>
</evidence>
<feature type="transmembrane region" description="Helical" evidence="12">
    <location>
        <begin position="104"/>
        <end position="128"/>
    </location>
</feature>
<feature type="transmembrane region" description="Helical" evidence="12">
    <location>
        <begin position="403"/>
        <end position="422"/>
    </location>
</feature>
<dbReference type="InterPro" id="IPR001734">
    <property type="entry name" value="Na/solute_symporter"/>
</dbReference>
<feature type="transmembrane region" description="Helical" evidence="12">
    <location>
        <begin position="298"/>
        <end position="323"/>
    </location>
</feature>
<feature type="transmembrane region" description="Helical" evidence="12">
    <location>
        <begin position="525"/>
        <end position="546"/>
    </location>
</feature>
<feature type="transmembrane region" description="Helical" evidence="12">
    <location>
        <begin position="358"/>
        <end position="383"/>
    </location>
</feature>
<sequence length="591" mass="65203">MENLTTLLYDTSTTVIPELLEKVMQPIFSWYDYILFTAMLFLSSLIGIYFGCFGSKQKTAQDYLMGGKQMKVIPIAISLIASHTSGITLLAIPADVYKFGGTYLLGTLSMVMLAFITNYVFLPIFYKLEITSTYEYLERRFDNRVRRCASGLFALSIFLYLPIVTYIPALAFSAATGVSVHLITPVVCGVCIFYTTIGGLKAVVWTDTLQFTVTVGAMVTVFYLGLQSTGGIANVFYESLEGNRLDLFNFDPNPTTRDSFWAVVIGLTVHWVGHTSVNQGCVQKFLAVNTFEKAKKTVYYYCFGMILIKIISVWTGLIMYTLYHDCDPFLTKHIQNKDHLLPYYVMDVAGKVPGLSGLFIAGVFCAALSTLSANLNCLSGTIYEDFLKDRLEKKGCHKTATHFLKLIVVVVGVVSTLMVYVVEHLGGLMALSISLGSVAHAPLLGMFTLGALCPRANSKGAFWGSIVGVASMMVLIFGGKYYETIGMIQHVSQNLSTDGCDFPVFNSTIPQTVNMHQVPFMFRLSFYYLTLVGTTITIVAGLIISYSTADEGPVNPDVISPVIHFLLPSNSKQKEANGDYHSVKLVITRKD</sequence>
<dbReference type="Proteomes" id="UP001154078">
    <property type="component" value="Chromosome 1"/>
</dbReference>
<evidence type="ECO:0000256" key="7">
    <source>
        <dbReference type="ARBA" id="ARBA00023053"/>
    </source>
</evidence>
<dbReference type="NCBIfam" id="TIGR00813">
    <property type="entry name" value="sss"/>
    <property type="match status" value="1"/>
</dbReference>
<evidence type="ECO:0000256" key="12">
    <source>
        <dbReference type="SAM" id="Phobius"/>
    </source>
</evidence>
<accession>A0A9P0FC90</accession>
<evidence type="ECO:0000256" key="10">
    <source>
        <dbReference type="ARBA" id="ARBA00023201"/>
    </source>
</evidence>
<organism evidence="13 14">
    <name type="scientific">Brassicogethes aeneus</name>
    <name type="common">Rape pollen beetle</name>
    <name type="synonym">Meligethes aeneus</name>
    <dbReference type="NCBI Taxonomy" id="1431903"/>
    <lineage>
        <taxon>Eukaryota</taxon>
        <taxon>Metazoa</taxon>
        <taxon>Ecdysozoa</taxon>
        <taxon>Arthropoda</taxon>
        <taxon>Hexapoda</taxon>
        <taxon>Insecta</taxon>
        <taxon>Pterygota</taxon>
        <taxon>Neoptera</taxon>
        <taxon>Endopterygota</taxon>
        <taxon>Coleoptera</taxon>
        <taxon>Polyphaga</taxon>
        <taxon>Cucujiformia</taxon>
        <taxon>Nitidulidae</taxon>
        <taxon>Meligethinae</taxon>
        <taxon>Brassicogethes</taxon>
    </lineage>
</organism>
<evidence type="ECO:0000313" key="14">
    <source>
        <dbReference type="Proteomes" id="UP001154078"/>
    </source>
</evidence>
<evidence type="ECO:0000256" key="2">
    <source>
        <dbReference type="ARBA" id="ARBA00006434"/>
    </source>
</evidence>
<feature type="transmembrane region" description="Helical" evidence="12">
    <location>
        <begin position="209"/>
        <end position="226"/>
    </location>
</feature>
<dbReference type="EMBL" id="OV121132">
    <property type="protein sequence ID" value="CAH0547672.1"/>
    <property type="molecule type" value="Genomic_DNA"/>
</dbReference>
<feature type="transmembrane region" description="Helical" evidence="12">
    <location>
        <begin position="428"/>
        <end position="449"/>
    </location>
</feature>
<evidence type="ECO:0000313" key="13">
    <source>
        <dbReference type="EMBL" id="CAH0547672.1"/>
    </source>
</evidence>
<keyword evidence="9 12" id="KW-0472">Membrane</keyword>
<dbReference type="OrthoDB" id="6132759at2759"/>
<evidence type="ECO:0000256" key="9">
    <source>
        <dbReference type="ARBA" id="ARBA00023136"/>
    </source>
</evidence>
<feature type="transmembrane region" description="Helical" evidence="12">
    <location>
        <begin position="149"/>
        <end position="172"/>
    </location>
</feature>
<keyword evidence="10" id="KW-0739">Sodium transport</keyword>
<name>A0A9P0FC90_BRAAE</name>
<keyword evidence="5 12" id="KW-0812">Transmembrane</keyword>
<dbReference type="PROSITE" id="PS50283">
    <property type="entry name" value="NA_SOLUT_SYMP_3"/>
    <property type="match status" value="1"/>
</dbReference>
<keyword evidence="4" id="KW-1003">Cell membrane</keyword>
<dbReference type="AlphaFoldDB" id="A0A9P0FC90"/>
<dbReference type="InterPro" id="IPR038377">
    <property type="entry name" value="Na/Glc_symporter_sf"/>
</dbReference>